<comment type="caution">
    <text evidence="2">The sequence shown here is derived from an EMBL/GenBank/DDBJ whole genome shotgun (WGS) entry which is preliminary data.</text>
</comment>
<organism evidence="2 3">
    <name type="scientific">Pseudomonas chlororaphis subsp. aurantiaca</name>
    <dbReference type="NCBI Taxonomy" id="86192"/>
    <lineage>
        <taxon>Bacteria</taxon>
        <taxon>Pseudomonadati</taxon>
        <taxon>Pseudomonadota</taxon>
        <taxon>Gammaproteobacteria</taxon>
        <taxon>Pseudomonadales</taxon>
        <taxon>Pseudomonadaceae</taxon>
        <taxon>Pseudomonas</taxon>
    </lineage>
</organism>
<keyword evidence="1" id="KW-1133">Transmembrane helix</keyword>
<feature type="transmembrane region" description="Helical" evidence="1">
    <location>
        <begin position="120"/>
        <end position="138"/>
    </location>
</feature>
<evidence type="ECO:0000313" key="2">
    <source>
        <dbReference type="EMBL" id="MBU4637153.1"/>
    </source>
</evidence>
<dbReference type="RefSeq" id="WP_216311664.1">
    <property type="nucleotide sequence ID" value="NZ_JAEEFW010000015.1"/>
</dbReference>
<keyword evidence="1" id="KW-0812">Transmembrane</keyword>
<protein>
    <submittedName>
        <fullName evidence="2">Uncharacterized protein</fullName>
    </submittedName>
</protein>
<dbReference type="AlphaFoldDB" id="A0AAJ0ZS51"/>
<name>A0AAJ0ZS51_9PSED</name>
<keyword evidence="1" id="KW-0472">Membrane</keyword>
<proteinExistence type="predicted"/>
<dbReference type="Proteomes" id="UP000787568">
    <property type="component" value="Unassembled WGS sequence"/>
</dbReference>
<evidence type="ECO:0000256" key="1">
    <source>
        <dbReference type="SAM" id="Phobius"/>
    </source>
</evidence>
<gene>
    <name evidence="2" type="ORF">I8747_30520</name>
</gene>
<dbReference type="EMBL" id="JAEEFW010000015">
    <property type="protein sequence ID" value="MBU4637153.1"/>
    <property type="molecule type" value="Genomic_DNA"/>
</dbReference>
<accession>A0AAJ0ZS51</accession>
<sequence length="150" mass="16557">MSFAIGLFMTLLQLWIFNFVDYGLDGANVESLSGKVLYADRGGMLIEDADSGEYTRLKVVRGITYLRSGDGPLRGRTLHFTYLRDAVLSCTLDGEELCIAQCANAMECLDSRRQHEAPQGMLIVAFGTSLVCLGLHALRRRKSASGTRIF</sequence>
<evidence type="ECO:0000313" key="3">
    <source>
        <dbReference type="Proteomes" id="UP000787568"/>
    </source>
</evidence>
<reference evidence="2" key="1">
    <citation type="submission" date="2020-12" db="EMBL/GenBank/DDBJ databases">
        <title>Generalized mutagenesis with transposon Tn5. A laboratory procedure for the identification of genes responsible for a bacterial phenotype and its regulation, illustrated with phenazine production in Pseudomonas chlororaphis.</title>
        <authorList>
            <person name="Muzio F."/>
            <person name="Sobrero P."/>
            <person name="Agaras B."/>
            <person name="Valverde C."/>
        </authorList>
    </citation>
    <scope>NUCLEOTIDE SEQUENCE</scope>
    <source>
        <strain evidence="2">SMMP3</strain>
    </source>
</reference>